<protein>
    <recommendedName>
        <fullName evidence="2">Kringle-like domain-containing protein</fullName>
    </recommendedName>
</protein>
<evidence type="ECO:0000256" key="1">
    <source>
        <dbReference type="SAM" id="Phobius"/>
    </source>
</evidence>
<evidence type="ECO:0000313" key="4">
    <source>
        <dbReference type="Proteomes" id="UP001432027"/>
    </source>
</evidence>
<dbReference type="EMBL" id="BTSX01000005">
    <property type="protein sequence ID" value="GMT02132.1"/>
    <property type="molecule type" value="Genomic_DNA"/>
</dbReference>
<sequence>CAFTAKPYFNEKDLYHVTCWPVGIVENEVTATEADPLREAGYEYLGTVVKEVAPKSRECMNWLGVITNRGEDDPKGDASFRDSGMPSQAISVEYYADHNQCRWLPMHWDEKISDTGGYKDPESDDGKPASGPWCYVNDAEANPLPVRCLPACGDNYEMTREKKPATHKSLVSQPKINHHLTFTEPLGSIFAVDEKQREKIYVKPSMVDHAAELLEQKRVIFYACCGAVGAVILWITACHFLGERVKRRRLAIVAIQQQAIAASITRRRRDSQQEHEEEDARE</sequence>
<dbReference type="Proteomes" id="UP001432027">
    <property type="component" value="Unassembled WGS sequence"/>
</dbReference>
<dbReference type="Gene3D" id="2.40.20.10">
    <property type="entry name" value="Plasminogen Kringle 4"/>
    <property type="match status" value="1"/>
</dbReference>
<reference evidence="3" key="1">
    <citation type="submission" date="2023-10" db="EMBL/GenBank/DDBJ databases">
        <title>Genome assembly of Pristionchus species.</title>
        <authorList>
            <person name="Yoshida K."/>
            <person name="Sommer R.J."/>
        </authorList>
    </citation>
    <scope>NUCLEOTIDE SEQUENCE</scope>
    <source>
        <strain evidence="3">RS0144</strain>
    </source>
</reference>
<accession>A0AAV5U6H8</accession>
<gene>
    <name evidence="3" type="ORF">PENTCL1PPCAC_24306</name>
</gene>
<evidence type="ECO:0000313" key="3">
    <source>
        <dbReference type="EMBL" id="GMT02132.1"/>
    </source>
</evidence>
<dbReference type="Pfam" id="PF25866">
    <property type="entry name" value="Kringle_2"/>
    <property type="match status" value="1"/>
</dbReference>
<feature type="transmembrane region" description="Helical" evidence="1">
    <location>
        <begin position="219"/>
        <end position="242"/>
    </location>
</feature>
<keyword evidence="1" id="KW-0812">Transmembrane</keyword>
<dbReference type="AlphaFoldDB" id="A0AAV5U6H8"/>
<keyword evidence="1" id="KW-1133">Transmembrane helix</keyword>
<feature type="domain" description="Kringle-like" evidence="2">
    <location>
        <begin position="40"/>
        <end position="154"/>
    </location>
</feature>
<organism evidence="3 4">
    <name type="scientific">Pristionchus entomophagus</name>
    <dbReference type="NCBI Taxonomy" id="358040"/>
    <lineage>
        <taxon>Eukaryota</taxon>
        <taxon>Metazoa</taxon>
        <taxon>Ecdysozoa</taxon>
        <taxon>Nematoda</taxon>
        <taxon>Chromadorea</taxon>
        <taxon>Rhabditida</taxon>
        <taxon>Rhabditina</taxon>
        <taxon>Diplogasteromorpha</taxon>
        <taxon>Diplogasteroidea</taxon>
        <taxon>Neodiplogasteridae</taxon>
        <taxon>Pristionchus</taxon>
    </lineage>
</organism>
<name>A0AAV5U6H8_9BILA</name>
<keyword evidence="4" id="KW-1185">Reference proteome</keyword>
<feature type="non-terminal residue" evidence="3">
    <location>
        <position position="1"/>
    </location>
</feature>
<dbReference type="InterPro" id="IPR058845">
    <property type="entry name" value="Kringle_2"/>
</dbReference>
<dbReference type="InterPro" id="IPR038178">
    <property type="entry name" value="Kringle_sf"/>
</dbReference>
<comment type="caution">
    <text evidence="3">The sequence shown here is derived from an EMBL/GenBank/DDBJ whole genome shotgun (WGS) entry which is preliminary data.</text>
</comment>
<evidence type="ECO:0000259" key="2">
    <source>
        <dbReference type="Pfam" id="PF25866"/>
    </source>
</evidence>
<keyword evidence="1" id="KW-0472">Membrane</keyword>
<proteinExistence type="predicted"/>